<feature type="compositionally biased region" description="Polar residues" evidence="1">
    <location>
        <begin position="85"/>
        <end position="124"/>
    </location>
</feature>
<name>A0ABZ2CF44_9BACI</name>
<feature type="compositionally biased region" description="Low complexity" evidence="1">
    <location>
        <begin position="125"/>
        <end position="211"/>
    </location>
</feature>
<protein>
    <submittedName>
        <fullName evidence="3">Uncharacterized protein</fullName>
    </submittedName>
</protein>
<sequence>MKKMTKGAFAMVLAGAVTFSVTNALLVHESTKQVQKENDVTISEAPKQSDVINREEKKSKAQISTPNVKDVETKPSLNPAAVQVAENNISISDTKTIAASSQNTEGVTKTATTTSDQSNVTTAAPPSGTSSKGSTPTSTSTTPVTNRPSEQAPTPTPTTTPATPGTPTPNEQAPTPTPTAPETTTPSVPAPAAATKPNAPGANPAAAGNYGQQVSQAVKEENQVKKANNGKNM</sequence>
<dbReference type="RefSeq" id="WP_338450060.1">
    <property type="nucleotide sequence ID" value="NZ_CP137640.1"/>
</dbReference>
<gene>
    <name evidence="3" type="ORF">R4Z09_28645</name>
</gene>
<feature type="region of interest" description="Disordered" evidence="1">
    <location>
        <begin position="37"/>
        <end position="233"/>
    </location>
</feature>
<keyword evidence="2" id="KW-0732">Signal</keyword>
<reference evidence="3 4" key="1">
    <citation type="submission" date="2023-10" db="EMBL/GenBank/DDBJ databases">
        <title>Niallia locisalis sp.nov. isolated from a salt pond sample.</title>
        <authorList>
            <person name="Li X.-J."/>
            <person name="Dong L."/>
        </authorList>
    </citation>
    <scope>NUCLEOTIDE SEQUENCE [LARGE SCALE GENOMIC DNA]</scope>
    <source>
        <strain evidence="3 4">DSM 29761</strain>
    </source>
</reference>
<evidence type="ECO:0000313" key="4">
    <source>
        <dbReference type="Proteomes" id="UP001357223"/>
    </source>
</evidence>
<evidence type="ECO:0000313" key="3">
    <source>
        <dbReference type="EMBL" id="WVX81130.1"/>
    </source>
</evidence>
<accession>A0ABZ2CF44</accession>
<proteinExistence type="predicted"/>
<feature type="signal peptide" evidence="2">
    <location>
        <begin position="1"/>
        <end position="24"/>
    </location>
</feature>
<feature type="chain" id="PRO_5047550427" evidence="2">
    <location>
        <begin position="25"/>
        <end position="233"/>
    </location>
</feature>
<keyword evidence="4" id="KW-1185">Reference proteome</keyword>
<evidence type="ECO:0000256" key="1">
    <source>
        <dbReference type="SAM" id="MobiDB-lite"/>
    </source>
</evidence>
<evidence type="ECO:0000256" key="2">
    <source>
        <dbReference type="SAM" id="SignalP"/>
    </source>
</evidence>
<dbReference type="Proteomes" id="UP001357223">
    <property type="component" value="Chromosome"/>
</dbReference>
<organism evidence="3 4">
    <name type="scientific">Niallia oryzisoli</name>
    <dbReference type="NCBI Taxonomy" id="1737571"/>
    <lineage>
        <taxon>Bacteria</taxon>
        <taxon>Bacillati</taxon>
        <taxon>Bacillota</taxon>
        <taxon>Bacilli</taxon>
        <taxon>Bacillales</taxon>
        <taxon>Bacillaceae</taxon>
        <taxon>Niallia</taxon>
    </lineage>
</organism>
<dbReference type="EMBL" id="CP137640">
    <property type="protein sequence ID" value="WVX81130.1"/>
    <property type="molecule type" value="Genomic_DNA"/>
</dbReference>